<name>A0A1I7GZ91_9PROT</name>
<protein>
    <submittedName>
        <fullName evidence="3">Uncharacterized protein</fullName>
    </submittedName>
</protein>
<reference evidence="3 4" key="1">
    <citation type="submission" date="2016-10" db="EMBL/GenBank/DDBJ databases">
        <authorList>
            <person name="de Groot N.N."/>
        </authorList>
    </citation>
    <scope>NUCLEOTIDE SEQUENCE [LARGE SCALE GENOMIC DNA]</scope>
    <source>
        <strain evidence="3 4">Nl14</strain>
    </source>
</reference>
<keyword evidence="1" id="KW-0472">Membrane</keyword>
<proteinExistence type="predicted"/>
<accession>A0A1I7GZ91</accession>
<keyword evidence="1" id="KW-0812">Transmembrane</keyword>
<evidence type="ECO:0000313" key="4">
    <source>
        <dbReference type="Proteomes" id="UP000182649"/>
    </source>
</evidence>
<feature type="transmembrane region" description="Helical" evidence="1">
    <location>
        <begin position="115"/>
        <end position="135"/>
    </location>
</feature>
<dbReference type="RefSeq" id="WP_074974508.1">
    <property type="nucleotide sequence ID" value="NZ_FPBZ01000006.1"/>
</dbReference>
<feature type="transmembrane region" description="Helical" evidence="1">
    <location>
        <begin position="12"/>
        <end position="31"/>
    </location>
</feature>
<keyword evidence="1" id="KW-1133">Transmembrane helix</keyword>
<dbReference type="EMBL" id="QAOK01000037">
    <property type="protein sequence ID" value="PTQ78996.1"/>
    <property type="molecule type" value="Genomic_DNA"/>
</dbReference>
<dbReference type="Proteomes" id="UP000182649">
    <property type="component" value="Unassembled WGS sequence"/>
</dbReference>
<feature type="transmembrane region" description="Helical" evidence="1">
    <location>
        <begin position="43"/>
        <end position="68"/>
    </location>
</feature>
<evidence type="ECO:0000313" key="5">
    <source>
        <dbReference type="Proteomes" id="UP000244152"/>
    </source>
</evidence>
<sequence>MFENLNYAIVQLVHNFGAAAVVGFPVLGWYISGQASPVLRKFAWIVGLSWAVQAMSGAGFGAVSYYYYQTFPDLHGVAFAALLVKILCAAGGVVIAAKYLRQSAAWTPKRRRSAWGLLSLLGVTALSAAAFLRWYA</sequence>
<organism evidence="3 4">
    <name type="scientific">Nitrosospira multiformis</name>
    <dbReference type="NCBI Taxonomy" id="1231"/>
    <lineage>
        <taxon>Bacteria</taxon>
        <taxon>Pseudomonadati</taxon>
        <taxon>Pseudomonadota</taxon>
        <taxon>Betaproteobacteria</taxon>
        <taxon>Nitrosomonadales</taxon>
        <taxon>Nitrosomonadaceae</taxon>
        <taxon>Nitrosospira</taxon>
    </lineage>
</organism>
<dbReference type="OrthoDB" id="5297806at2"/>
<dbReference type="EMBL" id="FPBZ01000006">
    <property type="protein sequence ID" value="SFU53749.1"/>
    <property type="molecule type" value="Genomic_DNA"/>
</dbReference>
<dbReference type="Proteomes" id="UP000244152">
    <property type="component" value="Unassembled WGS sequence"/>
</dbReference>
<reference evidence="2 5" key="2">
    <citation type="submission" date="2018-04" db="EMBL/GenBank/DDBJ databases">
        <title>Active sludge and wastewater microbial communities from Klosterneuburg, Austria.</title>
        <authorList>
            <person name="Wagner M."/>
        </authorList>
    </citation>
    <scope>NUCLEOTIDE SEQUENCE [LARGE SCALE GENOMIC DNA]</scope>
    <source>
        <strain evidence="2 5">Nl12</strain>
    </source>
</reference>
<evidence type="ECO:0000313" key="2">
    <source>
        <dbReference type="EMBL" id="PTQ78996.1"/>
    </source>
</evidence>
<gene>
    <name evidence="2" type="ORF">C8R21_13717</name>
    <name evidence="3" type="ORF">SAMN05216417_106116</name>
</gene>
<feature type="transmembrane region" description="Helical" evidence="1">
    <location>
        <begin position="74"/>
        <end position="95"/>
    </location>
</feature>
<evidence type="ECO:0000256" key="1">
    <source>
        <dbReference type="SAM" id="Phobius"/>
    </source>
</evidence>
<dbReference type="AlphaFoldDB" id="A0A1I7GZ91"/>
<evidence type="ECO:0000313" key="3">
    <source>
        <dbReference type="EMBL" id="SFU53749.1"/>
    </source>
</evidence>